<evidence type="ECO:0000313" key="1">
    <source>
        <dbReference type="EMBL" id="QFU84724.1"/>
    </source>
</evidence>
<dbReference type="EMBL" id="CP045490">
    <property type="protein sequence ID" value="QFU84724.1"/>
    <property type="molecule type" value="Genomic_DNA"/>
</dbReference>
<reference evidence="1 2" key="1">
    <citation type="journal article" date="2007" name="Int. J. Syst. Evol. Microbiol.">
        <title>Natronorubrum sulfidifaciens sp. nov., an extremely haloalkaliphilic archaeon isolated from Aiding salt lake in Xin-Jiang, China.</title>
        <authorList>
            <person name="Cui H.L."/>
            <person name="Tohty D."/>
            <person name="Liu H.C."/>
            <person name="Liu S.J."/>
            <person name="Oren A."/>
            <person name="Zhou P.J."/>
        </authorList>
    </citation>
    <scope>NUCLEOTIDE SEQUENCE [LARGE SCALE GENOMIC DNA]</scope>
    <source>
        <strain evidence="1 2">7-3</strain>
        <plasmid evidence="1">unnamed2</plasmid>
    </source>
</reference>
<dbReference type="GO" id="GO:0003700">
    <property type="term" value="F:DNA-binding transcription factor activity"/>
    <property type="evidence" value="ECO:0007669"/>
    <property type="project" value="TreeGrafter"/>
</dbReference>
<gene>
    <name evidence="1" type="ORF">GCU68_19590</name>
</gene>
<dbReference type="Gene3D" id="1.10.10.10">
    <property type="entry name" value="Winged helix-like DNA-binding domain superfamily/Winged helix DNA-binding domain"/>
    <property type="match status" value="1"/>
</dbReference>
<keyword evidence="1" id="KW-0614">Plasmid</keyword>
<keyword evidence="2" id="KW-1185">Reference proteome</keyword>
<dbReference type="RefSeq" id="WP_152944283.1">
    <property type="nucleotide sequence ID" value="NZ_CP045490.1"/>
</dbReference>
<sequence length="154" mass="16667">MNGSSRLVVATHVLTVLAVVRDERLSSEKLAWSLNTNPVVVRRLLGSLRDAELVTSKRGPNGGFALARSPDDVTLSDIYEALEIESLFTFHPNEPNDECPVGDNIQAILTETLQPAEAALKDELKTITIADLSLQILEQSSTPIESVESADLGD</sequence>
<dbReference type="Proteomes" id="UP000326170">
    <property type="component" value="Plasmid unnamed2"/>
</dbReference>
<dbReference type="PROSITE" id="PS51197">
    <property type="entry name" value="HTH_RRF2_2"/>
    <property type="match status" value="1"/>
</dbReference>
<dbReference type="SUPFAM" id="SSF46785">
    <property type="entry name" value="Winged helix' DNA-binding domain"/>
    <property type="match status" value="1"/>
</dbReference>
<dbReference type="InterPro" id="IPR036388">
    <property type="entry name" value="WH-like_DNA-bd_sf"/>
</dbReference>
<geneLocation type="plasmid" evidence="1 2">
    <name>unnamed2</name>
</geneLocation>
<dbReference type="Pfam" id="PF02082">
    <property type="entry name" value="Rrf2"/>
    <property type="match status" value="1"/>
</dbReference>
<organism evidence="1 2">
    <name type="scientific">Natronorubrum aibiense</name>
    <dbReference type="NCBI Taxonomy" id="348826"/>
    <lineage>
        <taxon>Archaea</taxon>
        <taxon>Methanobacteriati</taxon>
        <taxon>Methanobacteriota</taxon>
        <taxon>Stenosarchaea group</taxon>
        <taxon>Halobacteria</taxon>
        <taxon>Halobacteriales</taxon>
        <taxon>Natrialbaceae</taxon>
        <taxon>Natronorubrum</taxon>
    </lineage>
</organism>
<proteinExistence type="predicted"/>
<dbReference type="KEGG" id="nas:GCU68_19590"/>
<dbReference type="InterPro" id="IPR036390">
    <property type="entry name" value="WH_DNA-bd_sf"/>
</dbReference>
<dbReference type="InterPro" id="IPR000944">
    <property type="entry name" value="Tscrpt_reg_Rrf2"/>
</dbReference>
<accession>A0A5P9P9E6</accession>
<dbReference type="AlphaFoldDB" id="A0A5P9P9E6"/>
<dbReference type="OrthoDB" id="64432at2157"/>
<dbReference type="GO" id="GO:0005829">
    <property type="term" value="C:cytosol"/>
    <property type="evidence" value="ECO:0007669"/>
    <property type="project" value="TreeGrafter"/>
</dbReference>
<dbReference type="GeneID" id="42303263"/>
<name>A0A5P9P9E6_9EURY</name>
<dbReference type="PANTHER" id="PTHR33221">
    <property type="entry name" value="WINGED HELIX-TURN-HELIX TRANSCRIPTIONAL REGULATOR, RRF2 FAMILY"/>
    <property type="match status" value="1"/>
</dbReference>
<protein>
    <submittedName>
        <fullName evidence="1">Rrf2 family transcriptional regulator</fullName>
    </submittedName>
</protein>
<evidence type="ECO:0000313" key="2">
    <source>
        <dbReference type="Proteomes" id="UP000326170"/>
    </source>
</evidence>
<dbReference type="PANTHER" id="PTHR33221:SF15">
    <property type="entry name" value="HTH-TYPE TRANSCRIPTIONAL REGULATOR YWGB-RELATED"/>
    <property type="match status" value="1"/>
</dbReference>